<dbReference type="Pfam" id="PF03372">
    <property type="entry name" value="Exo_endo_phos"/>
    <property type="match status" value="1"/>
</dbReference>
<dbReference type="VEuPathDB" id="VectorBase:AALFPA_071939"/>
<dbReference type="PANTHER" id="PTHR47027:SF20">
    <property type="entry name" value="REVERSE TRANSCRIPTASE-LIKE PROTEIN WITH RNA-DIRECTED DNA POLYMERASE DOMAIN"/>
    <property type="match status" value="1"/>
</dbReference>
<feature type="non-terminal residue" evidence="2">
    <location>
        <position position="1"/>
    </location>
</feature>
<dbReference type="InterPro" id="IPR005135">
    <property type="entry name" value="Endo/exonuclease/phosphatase"/>
</dbReference>
<evidence type="ECO:0000313" key="2">
    <source>
        <dbReference type="EMBL" id="JAC13491.1"/>
    </source>
</evidence>
<dbReference type="AlphaFoldDB" id="A0A023EX67"/>
<name>A0A023EX67_AEDAL</name>
<dbReference type="PROSITE" id="PS50878">
    <property type="entry name" value="RT_POL"/>
    <property type="match status" value="1"/>
</dbReference>
<dbReference type="Pfam" id="PF00078">
    <property type="entry name" value="RVT_1"/>
    <property type="match status" value="1"/>
</dbReference>
<accession>A0A023EX67</accession>
<protein>
    <submittedName>
        <fullName evidence="2">Putative exo endo phos</fullName>
    </submittedName>
</protein>
<sequence>SKVNGLIQRQQTRQRIKDSDCKVGSWNVRTLNETARVGLLARELQNVGVNVAAIQEIRWPKTGEREFRAVDPIANTSFKYHIYYSGGDKAERGVGFTVIGKQMKRVIRWKPISDRICVLRMKGKFFNYSLISIYAPANDKPDDMKDEFYESLDKAYGECRKQDVKIVIGDANAQIGRESFFRPVIGTESLHSVTNDNGLRLVIFAAARGMAISSTYFARKNIRKHTWRHPSGDTCSQIDHVLVDGRHFSDVIDVRSYRGPNIDSDHYLVAAKIRARLSSVTSSRNNRTMRFNIQRLSAEGVAAQYHQKLDERIGETNGSGDVNSLWGSIHEAVTTTAQEVIGTAQRRQRNGWFDEDCQRATNEKNAARSRMLVAGTRQNRERYRVARAEEKRIHRRKKRQHEESVIAEAQESMDRNDMRRFYATVNGARHKTAPVPAMCNDREGNLLTDKTMVAARWKEHFEDLLNGSSEGAPRNRINIMDDSQAVEPPTLDEVKKALKELKNSKAAGKDEIPVELLKHGSEQLHQSIHQIIIKIWEDEELPTSWLDGLICPIYKKGHRLECANYRGITLLNSAYKILSRVLFNRLRPLEESFVGEYQAGFREGRSTTDQMFTLRMILDKFREYNLQTHHLFIDFKAAYDSVKRNELWQIMSEHGFPAKLIRLIRATLDGSKSSIRIADEVSTLFVTLDGLKQGDALSNLLFNIALEGAIRRSGVQRNGSIITRSHMLLGFADDIDLIGIDRRAVEEAYAPLKRETARIGLTINSTKTKYMIAGRDRSRPSGVSAEVVIDGEVFEVVEEFVYLGTLVTCDNDVSREVKRRIAAANRAFYGLRSQLRSRNLQTQTKFALYKTLILPVALYGHEAWTLKEVDRKAFGVFERKVLRTILGGKQENGVWRRRMNHELYQVYEDANIVKRIKYGRLQWAGHVVRMSEERIAKTIFSREPGRGRRLRGRPRTRWLHAVEEDLRSLHVRGNWRNIAQDRRRWCSTIRSALE</sequence>
<dbReference type="GO" id="GO:0003824">
    <property type="term" value="F:catalytic activity"/>
    <property type="evidence" value="ECO:0007669"/>
    <property type="project" value="InterPro"/>
</dbReference>
<dbReference type="GO" id="GO:0071897">
    <property type="term" value="P:DNA biosynthetic process"/>
    <property type="evidence" value="ECO:0007669"/>
    <property type="project" value="UniProtKB-ARBA"/>
</dbReference>
<dbReference type="CDD" id="cd01650">
    <property type="entry name" value="RT_nLTR_like"/>
    <property type="match status" value="1"/>
</dbReference>
<reference evidence="2" key="1">
    <citation type="journal article" date="2014" name="PLoS Negl. Trop. Dis.">
        <title>Identification and characterization of seminal fluid proteins in the Asian tiger mosquito, Aedes albopictus.</title>
        <authorList>
            <person name="Boes K.E."/>
            <person name="Ribeiro J.M."/>
            <person name="Wong A."/>
            <person name="Harrington L.C."/>
            <person name="Wolfner M.F."/>
            <person name="Sirot L.K."/>
        </authorList>
    </citation>
    <scope>NUCLEOTIDE SEQUENCE</scope>
    <source>
        <tissue evidence="2">Reproductive organs</tissue>
    </source>
</reference>
<dbReference type="PANTHER" id="PTHR47027">
    <property type="entry name" value="REVERSE TRANSCRIPTASE DOMAIN-CONTAINING PROTEIN"/>
    <property type="match status" value="1"/>
</dbReference>
<dbReference type="EMBL" id="GAPW01000107">
    <property type="protein sequence ID" value="JAC13491.1"/>
    <property type="molecule type" value="mRNA"/>
</dbReference>
<proteinExistence type="evidence at transcript level"/>
<dbReference type="CDD" id="cd09076">
    <property type="entry name" value="L1-EN"/>
    <property type="match status" value="1"/>
</dbReference>
<organism evidence="2">
    <name type="scientific">Aedes albopictus</name>
    <name type="common">Asian tiger mosquito</name>
    <name type="synonym">Stegomyia albopicta</name>
    <dbReference type="NCBI Taxonomy" id="7160"/>
    <lineage>
        <taxon>Eukaryota</taxon>
        <taxon>Metazoa</taxon>
        <taxon>Ecdysozoa</taxon>
        <taxon>Arthropoda</taxon>
        <taxon>Hexapoda</taxon>
        <taxon>Insecta</taxon>
        <taxon>Pterygota</taxon>
        <taxon>Neoptera</taxon>
        <taxon>Endopterygota</taxon>
        <taxon>Diptera</taxon>
        <taxon>Nematocera</taxon>
        <taxon>Culicoidea</taxon>
        <taxon>Culicidae</taxon>
        <taxon>Culicinae</taxon>
        <taxon>Aedini</taxon>
        <taxon>Aedes</taxon>
        <taxon>Stegomyia</taxon>
    </lineage>
</organism>
<dbReference type="VEuPathDB" id="VectorBase:AALC636_024929"/>
<dbReference type="InterPro" id="IPR036691">
    <property type="entry name" value="Endo/exonu/phosph_ase_sf"/>
</dbReference>
<dbReference type="SUPFAM" id="SSF56219">
    <property type="entry name" value="DNase I-like"/>
    <property type="match status" value="1"/>
</dbReference>
<feature type="domain" description="Reverse transcriptase" evidence="1">
    <location>
        <begin position="534"/>
        <end position="807"/>
    </location>
</feature>
<dbReference type="VEuPathDB" id="VectorBase:AALF024568"/>
<dbReference type="VEuPathDB" id="VectorBase:AALF007466"/>
<evidence type="ECO:0000259" key="1">
    <source>
        <dbReference type="PROSITE" id="PS50878"/>
    </source>
</evidence>
<dbReference type="VEuPathDB" id="VectorBase:AALF018417"/>
<dbReference type="InterPro" id="IPR043502">
    <property type="entry name" value="DNA/RNA_pol_sf"/>
</dbReference>
<dbReference type="SUPFAM" id="SSF56672">
    <property type="entry name" value="DNA/RNA polymerases"/>
    <property type="match status" value="1"/>
</dbReference>
<dbReference type="Gene3D" id="3.60.10.10">
    <property type="entry name" value="Endonuclease/exonuclease/phosphatase"/>
    <property type="match status" value="1"/>
</dbReference>
<dbReference type="InterPro" id="IPR000477">
    <property type="entry name" value="RT_dom"/>
</dbReference>
<dbReference type="VEuPathDB" id="VectorBase:AALFPA_045872"/>
<dbReference type="VEuPathDB" id="VectorBase:AALF008536"/>